<feature type="domain" description="Laminin G" evidence="7">
    <location>
        <begin position="1049"/>
        <end position="1227"/>
    </location>
</feature>
<feature type="domain" description="Fibronectin type-III" evidence="9">
    <location>
        <begin position="919"/>
        <end position="1008"/>
    </location>
</feature>
<dbReference type="Pfam" id="PF05345">
    <property type="entry name" value="He_PIG"/>
    <property type="match status" value="1"/>
</dbReference>
<dbReference type="KEGG" id="marq:MARGE09_P3593"/>
<dbReference type="InterPro" id="IPR001791">
    <property type="entry name" value="Laminin_G"/>
</dbReference>
<dbReference type="Pfam" id="PF00041">
    <property type="entry name" value="fn3"/>
    <property type="match status" value="1"/>
</dbReference>
<keyword evidence="3" id="KW-0732">Signal</keyword>
<dbReference type="PROSITE" id="PS50025">
    <property type="entry name" value="LAM_G_DOMAIN"/>
    <property type="match status" value="1"/>
</dbReference>
<dbReference type="SMART" id="SM00060">
    <property type="entry name" value="FN3"/>
    <property type="match status" value="1"/>
</dbReference>
<comment type="similarity">
    <text evidence="2">Belongs to the outer membrane OOP (TC 1.B.6) superfamily. OmpA family.</text>
</comment>
<comment type="subcellular location">
    <subcellularLocation>
        <location evidence="1">Cell projection</location>
    </subcellularLocation>
</comment>
<evidence type="ECO:0000256" key="4">
    <source>
        <dbReference type="ARBA" id="ARBA00023114"/>
    </source>
</evidence>
<dbReference type="SUPFAM" id="SSF49899">
    <property type="entry name" value="Concanavalin A-like lectins/glucanases"/>
    <property type="match status" value="1"/>
</dbReference>
<dbReference type="Gene3D" id="2.40.160.20">
    <property type="match status" value="1"/>
</dbReference>
<feature type="domain" description="Cadherin" evidence="8">
    <location>
        <begin position="1713"/>
        <end position="1799"/>
    </location>
</feature>
<dbReference type="GO" id="GO:0015288">
    <property type="term" value="F:porin activity"/>
    <property type="evidence" value="ECO:0007669"/>
    <property type="project" value="UniProtKB-KW"/>
</dbReference>
<dbReference type="NCBIfam" id="NF012211">
    <property type="entry name" value="tand_rpt_95"/>
    <property type="match status" value="9"/>
</dbReference>
<dbReference type="PROSITE" id="PS50853">
    <property type="entry name" value="FN3"/>
    <property type="match status" value="1"/>
</dbReference>
<dbReference type="SUPFAM" id="SSF56925">
    <property type="entry name" value="OMPA-like"/>
    <property type="match status" value="1"/>
</dbReference>
<gene>
    <name evidence="10" type="ORF">MARGE09_P3593</name>
</gene>
<dbReference type="SUPFAM" id="SSF69318">
    <property type="entry name" value="Integrin alpha N-terminal domain"/>
    <property type="match status" value="2"/>
</dbReference>
<dbReference type="FunFam" id="2.60.40.10:FF:002543">
    <property type="match status" value="1"/>
</dbReference>
<dbReference type="InterPro" id="IPR015919">
    <property type="entry name" value="Cadherin-like_sf"/>
</dbReference>
<dbReference type="PANTHER" id="PTHR34720">
    <property type="entry name" value="MICROCYSTIN DEPENDENT PROTEIN"/>
    <property type="match status" value="1"/>
</dbReference>
<dbReference type="Gene3D" id="2.60.120.200">
    <property type="match status" value="1"/>
</dbReference>
<dbReference type="CDD" id="cd00063">
    <property type="entry name" value="FN3"/>
    <property type="match status" value="1"/>
</dbReference>
<dbReference type="PROSITE" id="PS50268">
    <property type="entry name" value="CADHERIN_2"/>
    <property type="match status" value="5"/>
</dbReference>
<accession>A0AAN2BLT5</accession>
<dbReference type="GO" id="GO:0007156">
    <property type="term" value="P:homophilic cell adhesion via plasma membrane adhesion molecules"/>
    <property type="evidence" value="ECO:0007669"/>
    <property type="project" value="InterPro"/>
</dbReference>
<dbReference type="InterPro" id="IPR013320">
    <property type="entry name" value="ConA-like_dom_sf"/>
</dbReference>
<feature type="domain" description="Cadherin" evidence="8">
    <location>
        <begin position="1326"/>
        <end position="1411"/>
    </location>
</feature>
<dbReference type="Pfam" id="PF02210">
    <property type="entry name" value="Laminin_G_2"/>
    <property type="match status" value="1"/>
</dbReference>
<dbReference type="Pfam" id="PF01389">
    <property type="entry name" value="OmpA_membrane"/>
    <property type="match status" value="1"/>
</dbReference>
<dbReference type="InterPro" id="IPR000498">
    <property type="entry name" value="OmpA-like_TM_dom"/>
</dbReference>
<organism evidence="10 11">
    <name type="scientific">Marinagarivorans cellulosilyticus</name>
    <dbReference type="NCBI Taxonomy" id="2721545"/>
    <lineage>
        <taxon>Bacteria</taxon>
        <taxon>Pseudomonadati</taxon>
        <taxon>Pseudomonadota</taxon>
        <taxon>Gammaproteobacteria</taxon>
        <taxon>Cellvibrionales</taxon>
        <taxon>Cellvibrionaceae</taxon>
        <taxon>Marinagarivorans</taxon>
    </lineage>
</organism>
<dbReference type="NCBIfam" id="TIGR01965">
    <property type="entry name" value="VCBS_repeat"/>
    <property type="match status" value="1"/>
</dbReference>
<dbReference type="PANTHER" id="PTHR34720:SF9">
    <property type="entry name" value="BLR4714 PROTEIN"/>
    <property type="match status" value="1"/>
</dbReference>
<dbReference type="GO" id="GO:0005509">
    <property type="term" value="F:calcium ion binding"/>
    <property type="evidence" value="ECO:0007669"/>
    <property type="project" value="InterPro"/>
</dbReference>
<keyword evidence="11" id="KW-1185">Reference proteome</keyword>
<feature type="domain" description="Cadherin" evidence="8">
    <location>
        <begin position="1521"/>
        <end position="1605"/>
    </location>
</feature>
<keyword evidence="4" id="KW-0813">Transport</keyword>
<dbReference type="Proteomes" id="UP001320119">
    <property type="component" value="Chromosome"/>
</dbReference>
<evidence type="ECO:0000259" key="8">
    <source>
        <dbReference type="PROSITE" id="PS50268"/>
    </source>
</evidence>
<dbReference type="InterPro" id="IPR010221">
    <property type="entry name" value="VCBS_dom"/>
</dbReference>
<evidence type="ECO:0000256" key="3">
    <source>
        <dbReference type="ARBA" id="ARBA00022729"/>
    </source>
</evidence>
<evidence type="ECO:0000256" key="6">
    <source>
        <dbReference type="ARBA" id="ARBA00023273"/>
    </source>
</evidence>
<evidence type="ECO:0000256" key="1">
    <source>
        <dbReference type="ARBA" id="ARBA00004316"/>
    </source>
</evidence>
<dbReference type="GO" id="GO:0046930">
    <property type="term" value="C:pore complex"/>
    <property type="evidence" value="ECO:0007669"/>
    <property type="project" value="UniProtKB-KW"/>
</dbReference>
<name>A0AAN2BLT5_9GAMM</name>
<feature type="domain" description="Cadherin" evidence="8">
    <location>
        <begin position="1422"/>
        <end position="1508"/>
    </location>
</feature>
<keyword evidence="5" id="KW-1015">Disulfide bond</keyword>
<keyword evidence="6" id="KW-0966">Cell projection</keyword>
<dbReference type="InterPro" id="IPR003961">
    <property type="entry name" value="FN3_dom"/>
</dbReference>
<dbReference type="SMART" id="SM00560">
    <property type="entry name" value="LamGL"/>
    <property type="match status" value="1"/>
</dbReference>
<dbReference type="InterPro" id="IPR006644">
    <property type="entry name" value="Cadg"/>
</dbReference>
<dbReference type="SUPFAM" id="SSF49265">
    <property type="entry name" value="Fibronectin type III"/>
    <property type="match status" value="1"/>
</dbReference>
<dbReference type="SUPFAM" id="SSF49313">
    <property type="entry name" value="Cadherin-like"/>
    <property type="match status" value="2"/>
</dbReference>
<keyword evidence="4" id="KW-0626">Porin</keyword>
<dbReference type="InterPro" id="IPR002126">
    <property type="entry name" value="Cadherin-like_dom"/>
</dbReference>
<feature type="domain" description="Cadherin" evidence="8">
    <location>
        <begin position="2084"/>
        <end position="2184"/>
    </location>
</feature>
<dbReference type="SMART" id="SM00736">
    <property type="entry name" value="CADG"/>
    <property type="match status" value="1"/>
</dbReference>
<dbReference type="InterPro" id="IPR028994">
    <property type="entry name" value="Integrin_alpha_N"/>
</dbReference>
<evidence type="ECO:0000256" key="5">
    <source>
        <dbReference type="ARBA" id="ARBA00023157"/>
    </source>
</evidence>
<dbReference type="EMBL" id="AP023086">
    <property type="protein sequence ID" value="BCD99391.1"/>
    <property type="molecule type" value="Genomic_DNA"/>
</dbReference>
<reference evidence="10 11" key="1">
    <citation type="journal article" date="2022" name="IScience">
        <title>An ultrasensitive nanofiber-based assay for enzymatic hydrolysis and deep-sea microbial degradation of cellulose.</title>
        <authorList>
            <person name="Tsudome M."/>
            <person name="Tachioka M."/>
            <person name="Miyazaki M."/>
            <person name="Uchimura K."/>
            <person name="Tsuda M."/>
            <person name="Takaki Y."/>
            <person name="Deguchi S."/>
        </authorList>
    </citation>
    <scope>NUCLEOTIDE SEQUENCE [LARGE SCALE GENOMIC DNA]</scope>
    <source>
        <strain evidence="10 11">GE09</strain>
    </source>
</reference>
<dbReference type="Gene3D" id="2.60.40.10">
    <property type="entry name" value="Immunoglobulins"/>
    <property type="match status" value="3"/>
</dbReference>
<dbReference type="GO" id="GO:0042995">
    <property type="term" value="C:cell projection"/>
    <property type="evidence" value="ECO:0007669"/>
    <property type="project" value="UniProtKB-SubCell"/>
</dbReference>
<dbReference type="Pfam" id="PF17963">
    <property type="entry name" value="Big_9"/>
    <property type="match status" value="9"/>
</dbReference>
<dbReference type="InterPro" id="IPR036116">
    <property type="entry name" value="FN3_sf"/>
</dbReference>
<dbReference type="Gene3D" id="2.60.40.2810">
    <property type="match status" value="8"/>
</dbReference>
<evidence type="ECO:0000259" key="9">
    <source>
        <dbReference type="PROSITE" id="PS50853"/>
    </source>
</evidence>
<evidence type="ECO:0000256" key="2">
    <source>
        <dbReference type="ARBA" id="ARBA00005710"/>
    </source>
</evidence>
<dbReference type="CDD" id="cd11304">
    <property type="entry name" value="Cadherin_repeat"/>
    <property type="match status" value="1"/>
</dbReference>
<keyword evidence="4" id="KW-0812">Transmembrane</keyword>
<protein>
    <submittedName>
        <fullName evidence="10">Uncharacterized protein</fullName>
    </submittedName>
</protein>
<dbReference type="InterPro" id="IPR013783">
    <property type="entry name" value="Ig-like_fold"/>
</dbReference>
<dbReference type="GO" id="GO:0009279">
    <property type="term" value="C:cell outer membrane"/>
    <property type="evidence" value="ECO:0007669"/>
    <property type="project" value="InterPro"/>
</dbReference>
<keyword evidence="4" id="KW-0406">Ion transport</keyword>
<evidence type="ECO:0000313" key="10">
    <source>
        <dbReference type="EMBL" id="BCD99391.1"/>
    </source>
</evidence>
<sequence>MISSIDISGLNDGTLTVSVVLTDTAGNAATAVTATTLLDKTAPAGQSVSFNDVTINATEATSQAFTFASAEVGSSYSYSITSSGGGTAVTGSGTIATASDVISSLDVSGLSDGTLTISVVLTDTAGNAATAVTNTATLDAAAPTGHSVSFNDATINATEAANQAFTFASAEVGSSYSYSITSSGGGTAVTGSGTIATASDVISSLDISGLNDGTVTVSAVLTDTAGNAATAVTNTATLDQTAPVAAEVTAVTTPTNDNTPNVTLSTTEAGTLAIGGSCGSANEGAISAGNTTITLTQGDNSTALTDATYTDCTASVTDSAGNTSNTLTLTSFTLDTTAPSGQSVSFNDATINATEATSQAFTFASAEVGSSYSYSITSSGGGTAVTGTGTIATASDVINSLDVSGLSDGTLTVSVVLTDTAGNAASAVTNTATLDAAAPTGHSVSFNDATINATEATSQAFSFASAEVGSSYSYSITSSGGGTAVTGSGTIATASDVISSLDISGLNDGTVTISAVLTDAAGNAATAVTNTATLDQTAPVTAEVTAVTTPTNDSTPNVTLSTTEAGTLAIGGSCGSANEGAISAGNTTITLTQGDNSTALTDTTYTDCTASVTDSAGNTSNTLTLTSFTIDTTAPSGQSVSFNDATINAAEAPSQAFTFASAEVGSSYSHSITSSGGGTAVTGTGTIATASDVISNIDVSGLSDGTLTLSVVLTDVSSNAATAVTHTATLDKTAPSGQSVVFSDALIDATDAASTSFTFAAAEVGSTYSYTISSSAGGTAVTGTGTIATATDTISSLNVSGLNDGTLTLSVVLTDEAGNAATAVTHTTTKDTRSAQTITFAQPSEQNFGTTPTLSATASSNLTVSFSSNTTAVCTITSAGALTFVTVGTCSISATQAGDSDTWLAASAVTQSFNVAAVMPAAPTIGTAIKGNAQAVVSFTAPAFTGGASITQYTATASPGGLTATGTSAPITVTGLTNGVEYTFSVTASNSVGTGDASDASNAVTPSADAGAPPIVLYDFENNSQDGSGNGNHGAVIGTTSYTTNGHSGSALTFDGASYLAMPNSLLLDNQDFTVAFWFKTTGRGGLLGYQNNSVANIVSANQHVPILSVNANGKLHAELWTSNNGLVLTSTASVNDGQWHYVVMTADTTGNKLSVYLDREFVGTGNATVQHLAMSFNQLGFNKGVGRTELQDYDYFTGQIDEFTFYESALPTSDLVDNQAPVASNANLAVTEDTATAATLGVSDADNDTLTYTITSNPSNGVLSGTAPNLTYTPADNFNGSDSFSFSANDGTFDSNIATVSITVSAVNDAPVATADSATTGEDSSVIVDVLANDSDIDSSLNATSVAIVSAPSQGSTSINSTTGAITYTPTANSNGSDSFTYTVNDAEGATSNSATVSITITAANDAPVATADSTTTDEDTSVLVDVLANDSDIDSALNAASVAIVSAPSQGNTSINTTTGAITYTPTANSNGSDSFTYTVNDAEGATSNTATVSIAINAVNDAPVAANDSASTNEDNAVQVAVLANDSDIDNAINAASVTIASNPSNGTTSVNTGTGAITYTPAANFNGTDTFTYTVQDAAAGMSNAATVTITVNAQNDAPNATADTASTPEDNAISIDVAANDSDIDNGDSIDTSTLMVVTNASNGSAVVTGGEIVYTPNLNFNGTDTFTYTIDDQNGASSNVASVIVNVTGVNDLPTAANDSATLEEDGSTVIDVAANDSDIDGTIAANTVTIVTPASHGATTIDAITGAITYTAEANYFGSDSLTYIVQDDAGGSSNTATVDITVTSVNDVPVVADDTAVLVEDSAHTINVLGNDSDIDGTLVASSVTVVTAPANGSASVNTATGSIVYTPGANFNGSDSLTYTVQDNDGGTSATATVTITVNAVNDAPLANNDAATTDEDVAIVIDLAANDSDLDGTLDFASLAIVSAPSQGSVSDNADGTITYTPNANVNGSDSFSYTLADNEGANSNTATVTITINAVNDAPVLTGTASAMVDEDGNYSFTPMISDNDTGDTLTFSVQNLPAWATFDPATGAITGTPTNDDVGVARDIIVSVSDGKTTTMLQSFSITVANTNDATEPAADTYTLDEGALFQTNATTGVLANDVDVDSGDTLTATLVASPANSSNFTLNADGSFSYRHNGGETRTDSFTYTVSDGTVTSSPVAVNLTVAAVNDPPSFITTAPTSVVQGSSISYSIGVRDPDSVTELTLVQAPEWLTLDGNRLVGTAPFDVVGGVDVILSTADQTFDVEQRFTLEVIERGTPHIVITNQWQGLPALVGEQQTLTVTLAQDHGPALAAGTLNILLEGNDFTSSISNTACSQTALSYSCPIALSAGASQQFKLTFAPGSEGNIVVSMQVHETVTDSTLAEAITDVSATDTSVSQGNVQFTLANATALASINLDDQAGKELIAGTSLGGTVKLLDYDKDAGTATVLGEINNTGHTRAIKVGDIDRDGLEDAVVVNSSGDASAVYYARGELVFEQEPATQSLPFGRAALLRDLNNDGFDDLIIGGKGFNLFIYPSQDGVFSAAPYVFNSPLEIVHFAIHNRKNGDGPFAGRMSIATRNAVVLLRFSLGANINKASQRKTGSEAQSEQTLVTEVIDSIEVEGVSTLLTADLDGDGEDELVMSTTHQNNSAEQSGITIVTASEETGLNKATTLGNASAKQVDIADFNGDGQVDLLVANDNDSYQFYIGGGTNEAWQLKDTIIFNPSTLVLPEDIDNDGLSDILIYEDDNDEVNVYLTANDGAVGTTADISITNTTTVLSNASYQWQYVATVHNGSSQSISNVVATITLPAGLTVASKPAACTMDGVTVTCTAASLAGNASEPFSLVLTARQKPAGNATARVSSDALESNASNNTTTAAFTPLFVATEVRVEGGGKSGGAIGIGYFWLLGLVLLGRLNTARRLGLKAAATLLALLSFNAAAAEKPWYIELGLGTASSHWQASNLQSTIKASAQEIKITDLDDKRGTQELLAGYRITPNFAVELGYRDWGEISYSLEGTASNPEAVLAATQSHYPTSGKGAFAGLRGSYWHGDSLEGYVKLSAWQWTGEYSTLINGFATPFEIDDTDVVVSAGMNGYFFERYSAGVIYQTAKLEGQRNVMVGVSLGVRF</sequence>
<dbReference type="CDD" id="cd00110">
    <property type="entry name" value="LamG"/>
    <property type="match status" value="1"/>
</dbReference>
<evidence type="ECO:0000259" key="7">
    <source>
        <dbReference type="PROSITE" id="PS50025"/>
    </source>
</evidence>
<evidence type="ECO:0000313" key="11">
    <source>
        <dbReference type="Proteomes" id="UP001320119"/>
    </source>
</evidence>
<dbReference type="InterPro" id="IPR006558">
    <property type="entry name" value="LamG-like"/>
</dbReference>
<proteinExistence type="inferred from homology"/>
<dbReference type="InterPro" id="IPR011250">
    <property type="entry name" value="OMP/PagP_B-barrel"/>
</dbReference>